<dbReference type="OrthoDB" id="9762085at2"/>
<dbReference type="eggNOG" id="COG0612">
    <property type="taxonomic scope" value="Bacteria"/>
</dbReference>
<feature type="domain" description="Peptidase M16 C-terminal" evidence="1">
    <location>
        <begin position="186"/>
        <end position="350"/>
    </location>
</feature>
<dbReference type="RefSeq" id="WP_004225994.1">
    <property type="nucleotide sequence ID" value="NZ_AEUV02000002.1"/>
</dbReference>
<proteinExistence type="predicted"/>
<dbReference type="AlphaFoldDB" id="G5JPN0"/>
<comment type="caution">
    <text evidence="2">The sequence shown here is derived from an EMBL/GenBank/DDBJ whole genome shotgun (WGS) entry which is preliminary data.</text>
</comment>
<name>G5JPN0_STRCG</name>
<accession>G5JPN0</accession>
<dbReference type="InterPro" id="IPR011249">
    <property type="entry name" value="Metalloenz_LuxS/M16"/>
</dbReference>
<evidence type="ECO:0000313" key="3">
    <source>
        <dbReference type="Proteomes" id="UP000004322"/>
    </source>
</evidence>
<dbReference type="Pfam" id="PF05193">
    <property type="entry name" value="Peptidase_M16_C"/>
    <property type="match status" value="1"/>
</dbReference>
<sequence length="415" mass="48461">MKIVEGVNLHLIETEKFKTNRITLRFTGDYLEKTVAKRVLAAQMLATANADYPTSQKLRKALAKLYGTSLSTRVSTKGKAHIIDIDFEFINPSYLGEETFQHEVFDMLYTILYRPLITLEQFQSKVFDVEKANLVSYLEADKEDSFYISELGLYNLFYQDENLKVSKYARVDLVEQENSFTAYQEFQRMLKEDQIDIFVLGNFEASAILEAINRFPFQARKLYKFVNYNQERLNITKEKIDRRFDHQSILQLGYLLPVTYGQADYPVAQVLNGILGGFAHSRLFTEVREKEGLAYSISSQIHPYTGLLQVYAGIDKAQRERVFRLINQEWRNLKTGRFSGQLLKETKQLLLNNFYLAEDWPKVLIERAYNKKYLVKNDEAFSNWPDKINAVSKDDIMHLARKIHLQALYYLEGKK</sequence>
<dbReference type="EMBL" id="AEUV02000002">
    <property type="protein sequence ID" value="EHI73699.1"/>
    <property type="molecule type" value="Genomic_DNA"/>
</dbReference>
<keyword evidence="3" id="KW-1185">Reference proteome</keyword>
<dbReference type="Proteomes" id="UP000004322">
    <property type="component" value="Unassembled WGS sequence"/>
</dbReference>
<dbReference type="InterPro" id="IPR050361">
    <property type="entry name" value="MPP/UQCRC_Complex"/>
</dbReference>
<protein>
    <submittedName>
        <fullName evidence="2">Peptidase M16 inactive domain protein</fullName>
    </submittedName>
</protein>
<evidence type="ECO:0000313" key="2">
    <source>
        <dbReference type="EMBL" id="EHI73699.1"/>
    </source>
</evidence>
<organism evidence="2 3">
    <name type="scientific">Streptococcus criceti HS-6</name>
    <dbReference type="NCBI Taxonomy" id="873449"/>
    <lineage>
        <taxon>Bacteria</taxon>
        <taxon>Bacillati</taxon>
        <taxon>Bacillota</taxon>
        <taxon>Bacilli</taxon>
        <taxon>Lactobacillales</taxon>
        <taxon>Streptococcaceae</taxon>
        <taxon>Streptococcus</taxon>
    </lineage>
</organism>
<dbReference type="NCBIfam" id="NF047422">
    <property type="entry name" value="YfmF_fam"/>
    <property type="match status" value="1"/>
</dbReference>
<dbReference type="PANTHER" id="PTHR11851">
    <property type="entry name" value="METALLOPROTEASE"/>
    <property type="match status" value="1"/>
</dbReference>
<dbReference type="SUPFAM" id="SSF63411">
    <property type="entry name" value="LuxS/MPP-like metallohydrolase"/>
    <property type="match status" value="2"/>
</dbReference>
<dbReference type="PANTHER" id="PTHR11851:SF186">
    <property type="entry name" value="INACTIVE METALLOPROTEASE YMFF-RELATED"/>
    <property type="match status" value="1"/>
</dbReference>
<dbReference type="InterPro" id="IPR007863">
    <property type="entry name" value="Peptidase_M16_C"/>
</dbReference>
<gene>
    <name evidence="2" type="ORF">STRCR_0383</name>
</gene>
<evidence type="ECO:0000259" key="1">
    <source>
        <dbReference type="Pfam" id="PF05193"/>
    </source>
</evidence>
<dbReference type="Gene3D" id="3.30.830.10">
    <property type="entry name" value="Metalloenzyme, LuxS/M16 peptidase-like"/>
    <property type="match status" value="2"/>
</dbReference>
<reference evidence="2" key="1">
    <citation type="submission" date="2011-07" db="EMBL/GenBank/DDBJ databases">
        <authorList>
            <person name="Stanhope M.J."/>
            <person name="Durkin A.S."/>
            <person name="Hostetler J."/>
            <person name="Kim M."/>
            <person name="Radune D."/>
            <person name="Singh I."/>
            <person name="Town C.D."/>
        </authorList>
    </citation>
    <scope>NUCLEOTIDE SEQUENCE [LARGE SCALE GENOMIC DNA]</scope>
    <source>
        <strain evidence="2">HS-6</strain>
    </source>
</reference>
<dbReference type="STRING" id="873449.STRCR_0383"/>
<dbReference type="GO" id="GO:0046872">
    <property type="term" value="F:metal ion binding"/>
    <property type="evidence" value="ECO:0007669"/>
    <property type="project" value="InterPro"/>
</dbReference>